<gene>
    <name evidence="4" type="ORF">MA03_03220</name>
</gene>
<evidence type="ECO:0000259" key="3">
    <source>
        <dbReference type="Pfam" id="PF19295"/>
    </source>
</evidence>
<feature type="domain" description="SUF system FeS cluster assembly SufBD core" evidence="2">
    <location>
        <begin position="208"/>
        <end position="438"/>
    </location>
</feature>
<reference evidence="4 5" key="1">
    <citation type="journal article" date="2015" name="Stand. Genomic Sci.">
        <title>Complete genome sequence of and proposal of Thermofilum uzonense sp. nov. a novel hyperthermophilic crenarchaeon and emended description of the genus Thermofilum.</title>
        <authorList>
            <person name="Toshchakov S.V."/>
            <person name="Korzhenkov A.A."/>
            <person name="Samarov N.I."/>
            <person name="Mazunin I.O."/>
            <person name="Mozhey O.I."/>
            <person name="Shmyr I.S."/>
            <person name="Derbikova K.S."/>
            <person name="Taranov E.A."/>
            <person name="Dominova I.N."/>
            <person name="Bonch-Osmolovskaya E.A."/>
            <person name="Patrushev M.V."/>
            <person name="Podosokorskaya O.A."/>
            <person name="Kublanov I.V."/>
        </authorList>
    </citation>
    <scope>NUCLEOTIDE SEQUENCE [LARGE SCALE GENOMIC DNA]</scope>
    <source>
        <strain evidence="4 5">1807-2</strain>
    </source>
</reference>
<dbReference type="Pfam" id="PF01458">
    <property type="entry name" value="SUFBD_core"/>
    <property type="match status" value="1"/>
</dbReference>
<accession>A0A0F7FI78</accession>
<name>A0A0F7FI78_9CREN</name>
<dbReference type="GeneID" id="25401209"/>
<dbReference type="AlphaFoldDB" id="A0A0F7FI78"/>
<sequence length="470" mass="53243">MSIPVPIEELALPQYDISSITYKPRIQLKGRISRSTIEELSRSKREPEWMLRLRLRSLELFEKLPTPNWLVGVEELDLEELTHYIQPDVERVSSWDQLPYEIRRVYEKLGLPEIEARVLSGLAAQFESENIYLSFKKFLEEKGVILMDMSEAVIKYPDLVKKYFMRVFPPSDHKFAALHGAVWSGGVFLYVPPGVRVEAPIEAFFFVASELEAQFEHTLIVADEGSFIHFIEGCAAPLFKKYSFHDGMVEIYAHRNSHVKFTTVQNWSKNLINFNNKRAILEEGAVVEWAEGSLGSKVSYVYPSVILKGRGSRASIYNITLAKGKTWKDSGAKAYHLAPETSSEVVSKSISAQGGVAVYRGLVKMARGARNSKAAVKCDSLLLDTESKAYTYPKNEIEEDDALVVHEATTGRLSEDALFYAQSRGLTEDEARRLLVIGYVGDILKNLPFEYQVVFRRVLELEFEELGGYG</sequence>
<evidence type="ECO:0000313" key="5">
    <source>
        <dbReference type="Proteomes" id="UP000067434"/>
    </source>
</evidence>
<dbReference type="InterPro" id="IPR045595">
    <property type="entry name" value="SufBD_N"/>
</dbReference>
<dbReference type="GO" id="GO:0016226">
    <property type="term" value="P:iron-sulfur cluster assembly"/>
    <property type="evidence" value="ECO:0007669"/>
    <property type="project" value="InterPro"/>
</dbReference>
<organism evidence="4 5">
    <name type="scientific">Infirmifilum uzonense</name>
    <dbReference type="NCBI Taxonomy" id="1550241"/>
    <lineage>
        <taxon>Archaea</taxon>
        <taxon>Thermoproteota</taxon>
        <taxon>Thermoprotei</taxon>
        <taxon>Thermofilales</taxon>
        <taxon>Thermofilaceae</taxon>
        <taxon>Infirmifilum</taxon>
    </lineage>
</organism>
<evidence type="ECO:0000259" key="2">
    <source>
        <dbReference type="Pfam" id="PF01458"/>
    </source>
</evidence>
<dbReference type="InterPro" id="IPR000825">
    <property type="entry name" value="SUF_FeS_clus_asmbl_SufBD_core"/>
</dbReference>
<dbReference type="RefSeq" id="WP_052883898.1">
    <property type="nucleotide sequence ID" value="NZ_CP009961.1"/>
</dbReference>
<dbReference type="SUPFAM" id="SSF101960">
    <property type="entry name" value="Stabilizer of iron transporter SufD"/>
    <property type="match status" value="1"/>
</dbReference>
<dbReference type="EMBL" id="CP009961">
    <property type="protein sequence ID" value="AKG38488.1"/>
    <property type="molecule type" value="Genomic_DNA"/>
</dbReference>
<feature type="domain" description="SUF system FeS cluster assembly SufBD N-terminal" evidence="3">
    <location>
        <begin position="47"/>
        <end position="201"/>
    </location>
</feature>
<dbReference type="PANTHER" id="PTHR30508:SF1">
    <property type="entry name" value="UPF0051 PROTEIN ABCI8, CHLOROPLASTIC-RELATED"/>
    <property type="match status" value="1"/>
</dbReference>
<dbReference type="Pfam" id="PF19295">
    <property type="entry name" value="SufBD_N"/>
    <property type="match status" value="1"/>
</dbReference>
<dbReference type="PANTHER" id="PTHR30508">
    <property type="entry name" value="FES CLUSTER ASSEMBLY PROTEIN SUF"/>
    <property type="match status" value="1"/>
</dbReference>
<dbReference type="Proteomes" id="UP000067434">
    <property type="component" value="Chromosome"/>
</dbReference>
<protein>
    <submittedName>
        <fullName evidence="4">Fe-S cluster assembly protein SufB</fullName>
    </submittedName>
</protein>
<dbReference type="NCBIfam" id="TIGR01980">
    <property type="entry name" value="sufB"/>
    <property type="match status" value="1"/>
</dbReference>
<keyword evidence="5" id="KW-1185">Reference proteome</keyword>
<comment type="similarity">
    <text evidence="1">Belongs to the iron-sulfur cluster assembly SufBD family.</text>
</comment>
<dbReference type="STRING" id="1550241.MA03_03220"/>
<dbReference type="InterPro" id="IPR010231">
    <property type="entry name" value="SUF_FeS_clus_asmbl_SufB"/>
</dbReference>
<dbReference type="HOGENOM" id="CLU_026231_0_1_2"/>
<evidence type="ECO:0000256" key="1">
    <source>
        <dbReference type="ARBA" id="ARBA00043967"/>
    </source>
</evidence>
<dbReference type="OrthoDB" id="372168at2157"/>
<evidence type="ECO:0000313" key="4">
    <source>
        <dbReference type="EMBL" id="AKG38488.1"/>
    </source>
</evidence>
<dbReference type="InterPro" id="IPR037284">
    <property type="entry name" value="SUF_FeS_clus_asmbl_SufBD_sf"/>
</dbReference>
<dbReference type="PATRIC" id="fig|1550241.5.peg.681"/>
<proteinExistence type="inferred from homology"/>
<dbReference type="InterPro" id="IPR055346">
    <property type="entry name" value="Fe-S_cluster_assembly_SufBD"/>
</dbReference>
<dbReference type="KEGG" id="thf:MA03_03220"/>